<dbReference type="AlphaFoldDB" id="C4G8N5"/>
<dbReference type="Pfam" id="PF00005">
    <property type="entry name" value="ABC_tran"/>
    <property type="match status" value="1"/>
</dbReference>
<dbReference type="SUPFAM" id="SSF52540">
    <property type="entry name" value="P-loop containing nucleoside triphosphate hydrolases"/>
    <property type="match status" value="1"/>
</dbReference>
<feature type="transmembrane region" description="Helical" evidence="8">
    <location>
        <begin position="283"/>
        <end position="303"/>
    </location>
</feature>
<evidence type="ECO:0000256" key="1">
    <source>
        <dbReference type="ARBA" id="ARBA00004651"/>
    </source>
</evidence>
<keyword evidence="6 8" id="KW-1133">Transmembrane helix</keyword>
<dbReference type="Gene3D" id="3.40.50.300">
    <property type="entry name" value="P-loop containing nucleotide triphosphate hydrolases"/>
    <property type="match status" value="1"/>
</dbReference>
<dbReference type="PROSITE" id="PS50893">
    <property type="entry name" value="ABC_TRANSPORTER_2"/>
    <property type="match status" value="1"/>
</dbReference>
<dbReference type="CDD" id="cd07346">
    <property type="entry name" value="ABC_6TM_exporters"/>
    <property type="match status" value="1"/>
</dbReference>
<feature type="domain" description="ABC transmembrane type-1" evidence="10">
    <location>
        <begin position="33"/>
        <end position="314"/>
    </location>
</feature>
<proteinExistence type="predicted"/>
<dbReference type="GO" id="GO:0015421">
    <property type="term" value="F:ABC-type oligopeptide transporter activity"/>
    <property type="evidence" value="ECO:0007669"/>
    <property type="project" value="TreeGrafter"/>
</dbReference>
<dbReference type="InterPro" id="IPR036640">
    <property type="entry name" value="ABC1_TM_sf"/>
</dbReference>
<evidence type="ECO:0000256" key="3">
    <source>
        <dbReference type="ARBA" id="ARBA00022692"/>
    </source>
</evidence>
<dbReference type="FunFam" id="3.40.50.300:FF:000287">
    <property type="entry name" value="Multidrug ABC transporter ATP-binding protein"/>
    <property type="match status" value="1"/>
</dbReference>
<dbReference type="InterPro" id="IPR039421">
    <property type="entry name" value="Type_1_exporter"/>
</dbReference>
<keyword evidence="7 8" id="KW-0472">Membrane</keyword>
<evidence type="ECO:0000259" key="9">
    <source>
        <dbReference type="PROSITE" id="PS50893"/>
    </source>
</evidence>
<feature type="transmembrane region" description="Helical" evidence="8">
    <location>
        <begin position="34"/>
        <end position="55"/>
    </location>
</feature>
<keyword evidence="12" id="KW-1185">Reference proteome</keyword>
<evidence type="ECO:0000256" key="8">
    <source>
        <dbReference type="SAM" id="Phobius"/>
    </source>
</evidence>
<feature type="transmembrane region" description="Helical" evidence="8">
    <location>
        <begin position="173"/>
        <end position="189"/>
    </location>
</feature>
<dbReference type="GO" id="GO:0005886">
    <property type="term" value="C:plasma membrane"/>
    <property type="evidence" value="ECO:0007669"/>
    <property type="project" value="UniProtKB-SubCell"/>
</dbReference>
<dbReference type="Gene3D" id="1.20.1560.10">
    <property type="entry name" value="ABC transporter type 1, transmembrane domain"/>
    <property type="match status" value="1"/>
</dbReference>
<sequence>MFGGDIFLKSNNKNAISELLKYADGEKKQLYKSILLATIGELFGMIPFLAIAKLIEKIYQSEVSFRTVLYLTLFALCGQILKGIFTLSSTITSHKATFHILKNIRSLVAEKMLRVPMGVMIDTPIGKFKNLIVDTVSKLEDSMAHFMPEITSSIVSPVLFLVLIFALDYRMGLASLLTIPLGMLGYIGMMKDYEFRSKTYTTAQNNMNSTLVEYINGIEVIKAFNHSASSYEKFTNAINFFHDSTLAWWKQSWLWSAFVQAVMPSTLLGTLPIGAYLYMNSKISLSSFIVCIILPIGFIAHLMKIGKYSEQFNMVKASLDAIEEFLSKEELKRPKEKVIFDDTLYRFENVSFAYDKELVLKNINFELKPNTVTALVGNSGSGKSTIAKLMAGFWDPSNGSIYYGGKKIPEIPFEQLTNEISYVAQDNFLFNTSIKENIKMGKPTASDDEVIEAAKAASCHDFIMELENGYNTKVGDAGGSLSGGERQRITIARAMLKQSKVIILDEATAFADPENEYLIQSAITKLIKGKTLIVVAHRLSTITNADTILVMKDGEFVENGTHEALVKKDGVYASLWKNYVGGLDNEKEAL</sequence>
<dbReference type="EMBL" id="ACIP02000001">
    <property type="protein sequence ID" value="EEP28982.1"/>
    <property type="molecule type" value="Genomic_DNA"/>
</dbReference>
<organism evidence="11 12">
    <name type="scientific">Shuttleworthella satelles DSM 14600</name>
    <dbReference type="NCBI Taxonomy" id="626523"/>
    <lineage>
        <taxon>Bacteria</taxon>
        <taxon>Bacillati</taxon>
        <taxon>Bacillota</taxon>
        <taxon>Clostridia</taxon>
        <taxon>Lachnospirales</taxon>
        <taxon>Lachnospiraceae</taxon>
        <taxon>Shuttleworthella</taxon>
    </lineage>
</organism>
<dbReference type="eggNOG" id="COG1132">
    <property type="taxonomic scope" value="Bacteria"/>
</dbReference>
<feature type="transmembrane region" description="Helical" evidence="8">
    <location>
        <begin position="146"/>
        <end position="167"/>
    </location>
</feature>
<dbReference type="STRING" id="626523.GCWU000342_00332"/>
<feature type="transmembrane region" description="Helical" evidence="8">
    <location>
        <begin position="67"/>
        <end position="85"/>
    </location>
</feature>
<comment type="subcellular location">
    <subcellularLocation>
        <location evidence="1">Cell membrane</location>
        <topology evidence="1">Multi-pass membrane protein</topology>
    </subcellularLocation>
</comment>
<dbReference type="InterPro" id="IPR011527">
    <property type="entry name" value="ABC1_TM_dom"/>
</dbReference>
<keyword evidence="5 11" id="KW-0067">ATP-binding</keyword>
<evidence type="ECO:0000256" key="7">
    <source>
        <dbReference type="ARBA" id="ARBA00023136"/>
    </source>
</evidence>
<evidence type="ECO:0000256" key="6">
    <source>
        <dbReference type="ARBA" id="ARBA00022989"/>
    </source>
</evidence>
<dbReference type="PROSITE" id="PS50929">
    <property type="entry name" value="ABC_TM1F"/>
    <property type="match status" value="1"/>
</dbReference>
<dbReference type="PANTHER" id="PTHR43394:SF1">
    <property type="entry name" value="ATP-BINDING CASSETTE SUB-FAMILY B MEMBER 10, MITOCHONDRIAL"/>
    <property type="match status" value="1"/>
</dbReference>
<accession>C4G8N5</accession>
<keyword evidence="3 8" id="KW-0812">Transmembrane</keyword>
<gene>
    <name evidence="11" type="ORF">GCWU000342_00332</name>
</gene>
<evidence type="ECO:0000313" key="12">
    <source>
        <dbReference type="Proteomes" id="UP000003494"/>
    </source>
</evidence>
<protein>
    <submittedName>
        <fullName evidence="11">ABC transporter, ATP-binding protein</fullName>
    </submittedName>
</protein>
<dbReference type="SMART" id="SM00382">
    <property type="entry name" value="AAA"/>
    <property type="match status" value="1"/>
</dbReference>
<dbReference type="InterPro" id="IPR017871">
    <property type="entry name" value="ABC_transporter-like_CS"/>
</dbReference>
<evidence type="ECO:0000256" key="5">
    <source>
        <dbReference type="ARBA" id="ARBA00022840"/>
    </source>
</evidence>
<dbReference type="InterPro" id="IPR003439">
    <property type="entry name" value="ABC_transporter-like_ATP-bd"/>
</dbReference>
<evidence type="ECO:0000256" key="2">
    <source>
        <dbReference type="ARBA" id="ARBA00022448"/>
    </source>
</evidence>
<dbReference type="Proteomes" id="UP000003494">
    <property type="component" value="Unassembled WGS sequence"/>
</dbReference>
<feature type="domain" description="ABC transporter" evidence="9">
    <location>
        <begin position="345"/>
        <end position="578"/>
    </location>
</feature>
<dbReference type="GO" id="GO:0005524">
    <property type="term" value="F:ATP binding"/>
    <property type="evidence" value="ECO:0007669"/>
    <property type="project" value="UniProtKB-KW"/>
</dbReference>
<dbReference type="SUPFAM" id="SSF90123">
    <property type="entry name" value="ABC transporter transmembrane region"/>
    <property type="match status" value="1"/>
</dbReference>
<dbReference type="Pfam" id="PF00664">
    <property type="entry name" value="ABC_membrane"/>
    <property type="match status" value="1"/>
</dbReference>
<dbReference type="PANTHER" id="PTHR43394">
    <property type="entry name" value="ATP-DEPENDENT PERMEASE MDL1, MITOCHONDRIAL"/>
    <property type="match status" value="1"/>
</dbReference>
<feature type="transmembrane region" description="Helical" evidence="8">
    <location>
        <begin position="253"/>
        <end position="277"/>
    </location>
</feature>
<dbReference type="InterPro" id="IPR027417">
    <property type="entry name" value="P-loop_NTPase"/>
</dbReference>
<dbReference type="GO" id="GO:0016887">
    <property type="term" value="F:ATP hydrolysis activity"/>
    <property type="evidence" value="ECO:0007669"/>
    <property type="project" value="InterPro"/>
</dbReference>
<reference evidence="11" key="1">
    <citation type="submission" date="2009-04" db="EMBL/GenBank/DDBJ databases">
        <authorList>
            <person name="Weinstock G."/>
            <person name="Sodergren E."/>
            <person name="Clifton S."/>
            <person name="Fulton L."/>
            <person name="Fulton B."/>
            <person name="Courtney L."/>
            <person name="Fronick C."/>
            <person name="Harrison M."/>
            <person name="Strong C."/>
            <person name="Farmer C."/>
            <person name="Delahaunty K."/>
            <person name="Markovic C."/>
            <person name="Hall O."/>
            <person name="Minx P."/>
            <person name="Tomlinson C."/>
            <person name="Mitreva M."/>
            <person name="Nelson J."/>
            <person name="Hou S."/>
            <person name="Wollam A."/>
            <person name="Pepin K.H."/>
            <person name="Johnson M."/>
            <person name="Bhonagiri V."/>
            <person name="Nash W.E."/>
            <person name="Warren W."/>
            <person name="Chinwalla A."/>
            <person name="Mardis E.R."/>
            <person name="Wilson R.K."/>
        </authorList>
    </citation>
    <scope>NUCLEOTIDE SEQUENCE [LARGE SCALE GENOMIC DNA]</scope>
    <source>
        <strain evidence="11">DSM 14600</strain>
    </source>
</reference>
<comment type="caution">
    <text evidence="11">The sequence shown here is derived from an EMBL/GenBank/DDBJ whole genome shotgun (WGS) entry which is preliminary data.</text>
</comment>
<evidence type="ECO:0000256" key="4">
    <source>
        <dbReference type="ARBA" id="ARBA00022741"/>
    </source>
</evidence>
<keyword evidence="4" id="KW-0547">Nucleotide-binding</keyword>
<name>C4G8N5_9FIRM</name>
<dbReference type="InterPro" id="IPR003593">
    <property type="entry name" value="AAA+_ATPase"/>
</dbReference>
<dbReference type="PROSITE" id="PS00211">
    <property type="entry name" value="ABC_TRANSPORTER_1"/>
    <property type="match status" value="1"/>
</dbReference>
<dbReference type="HOGENOM" id="CLU_000604_84_9_9"/>
<keyword evidence="2" id="KW-0813">Transport</keyword>
<evidence type="ECO:0000259" key="10">
    <source>
        <dbReference type="PROSITE" id="PS50929"/>
    </source>
</evidence>
<evidence type="ECO:0000313" key="11">
    <source>
        <dbReference type="EMBL" id="EEP28982.1"/>
    </source>
</evidence>